<comment type="caution">
    <text evidence="2">The sequence shown here is derived from an EMBL/GenBank/DDBJ whole genome shotgun (WGS) entry which is preliminary data.</text>
</comment>
<organism evidence="2 3">
    <name type="scientific">Nocardioides acrostichi</name>
    <dbReference type="NCBI Taxonomy" id="2784339"/>
    <lineage>
        <taxon>Bacteria</taxon>
        <taxon>Bacillati</taxon>
        <taxon>Actinomycetota</taxon>
        <taxon>Actinomycetes</taxon>
        <taxon>Propionibacteriales</taxon>
        <taxon>Nocardioidaceae</taxon>
        <taxon>Nocardioides</taxon>
    </lineage>
</organism>
<dbReference type="Proteomes" id="UP000656804">
    <property type="component" value="Unassembled WGS sequence"/>
</dbReference>
<feature type="domain" description="Carboxymuconolactone decarboxylase-like" evidence="1">
    <location>
        <begin position="60"/>
        <end position="134"/>
    </location>
</feature>
<dbReference type="EMBL" id="JADIVZ010000010">
    <property type="protein sequence ID" value="MBF4163287.1"/>
    <property type="molecule type" value="Genomic_DNA"/>
</dbReference>
<reference evidence="2" key="1">
    <citation type="submission" date="2020-11" db="EMBL/GenBank/DDBJ databases">
        <title>Nocardioides sp. CBS4Y-1, whole genome shotgun sequence.</title>
        <authorList>
            <person name="Tuo L."/>
        </authorList>
    </citation>
    <scope>NUCLEOTIDE SEQUENCE</scope>
    <source>
        <strain evidence="2">CBS4Y-1</strain>
    </source>
</reference>
<accession>A0A930V0T0</accession>
<dbReference type="Gene3D" id="1.20.1290.10">
    <property type="entry name" value="AhpD-like"/>
    <property type="match status" value="1"/>
</dbReference>
<dbReference type="InterPro" id="IPR029032">
    <property type="entry name" value="AhpD-like"/>
</dbReference>
<proteinExistence type="predicted"/>
<dbReference type="RefSeq" id="WP_194504540.1">
    <property type="nucleotide sequence ID" value="NZ_JADIVZ010000010.1"/>
</dbReference>
<protein>
    <submittedName>
        <fullName evidence="2">Carboxymuconolactone decarboxylase family protein</fullName>
    </submittedName>
</protein>
<evidence type="ECO:0000313" key="2">
    <source>
        <dbReference type="EMBL" id="MBF4163287.1"/>
    </source>
</evidence>
<dbReference type="PANTHER" id="PTHR34846:SF11">
    <property type="entry name" value="4-CARBOXYMUCONOLACTONE DECARBOXYLASE FAMILY PROTEIN (AFU_ORTHOLOGUE AFUA_6G11590)"/>
    <property type="match status" value="1"/>
</dbReference>
<dbReference type="SUPFAM" id="SSF69118">
    <property type="entry name" value="AhpD-like"/>
    <property type="match status" value="1"/>
</dbReference>
<dbReference type="GO" id="GO:0051920">
    <property type="term" value="F:peroxiredoxin activity"/>
    <property type="evidence" value="ECO:0007669"/>
    <property type="project" value="InterPro"/>
</dbReference>
<dbReference type="AlphaFoldDB" id="A0A930V0T0"/>
<sequence length="196" mass="22534">MPRLKQTSRADITSERVLATYAKHFEDRDPVAQPGTKGGTPGTWWTTFALDEQLFELMLDRHAWQFSEDRALDPVLRELALARTGWLCGSIFVYSQHCKLLRRVGVEEERIDPVRQWGEAECYSRLERMVLGYTDDLVANGGRVTDTRFEALREELGDLALLELTFMVTTYVQSATMCRALRLEYDDIAEPVQEQP</sequence>
<dbReference type="Pfam" id="PF02627">
    <property type="entry name" value="CMD"/>
    <property type="match status" value="1"/>
</dbReference>
<evidence type="ECO:0000259" key="1">
    <source>
        <dbReference type="Pfam" id="PF02627"/>
    </source>
</evidence>
<dbReference type="PANTHER" id="PTHR34846">
    <property type="entry name" value="4-CARBOXYMUCONOLACTONE DECARBOXYLASE FAMILY PROTEIN (AFU_ORTHOLOGUE AFUA_6G11590)"/>
    <property type="match status" value="1"/>
</dbReference>
<keyword evidence="3" id="KW-1185">Reference proteome</keyword>
<dbReference type="InterPro" id="IPR003779">
    <property type="entry name" value="CMD-like"/>
</dbReference>
<gene>
    <name evidence="2" type="ORF">ISG29_16475</name>
</gene>
<evidence type="ECO:0000313" key="3">
    <source>
        <dbReference type="Proteomes" id="UP000656804"/>
    </source>
</evidence>
<name>A0A930V0T0_9ACTN</name>